<dbReference type="SUPFAM" id="SSF51735">
    <property type="entry name" value="NAD(P)-binding Rossmann-fold domains"/>
    <property type="match status" value="1"/>
</dbReference>
<evidence type="ECO:0000256" key="1">
    <source>
        <dbReference type="SAM" id="MobiDB-lite"/>
    </source>
</evidence>
<accession>A0ABM7FG03</accession>
<evidence type="ECO:0000313" key="2">
    <source>
        <dbReference type="EMBL" id="BBC35113.1"/>
    </source>
</evidence>
<dbReference type="InterPro" id="IPR036291">
    <property type="entry name" value="NAD(P)-bd_dom_sf"/>
</dbReference>
<sequence>MNRKRTTTPSGHDTFPIPPRPPGNPDEQADVLLFLGSPAVSRITGAVLLTDGGTSGGIATGLLTVA</sequence>
<protein>
    <recommendedName>
        <fullName evidence="4">SDR family oxidoreductase</fullName>
    </recommendedName>
</protein>
<gene>
    <name evidence="2" type="ORF">SGFS_064070</name>
</gene>
<dbReference type="Proteomes" id="UP001321542">
    <property type="component" value="Chromosome"/>
</dbReference>
<name>A0ABM7FG03_9ACTN</name>
<dbReference type="RefSeq" id="WP_286255251.1">
    <property type="nucleotide sequence ID" value="NZ_AP018448.1"/>
</dbReference>
<dbReference type="Gene3D" id="3.40.50.720">
    <property type="entry name" value="NAD(P)-binding Rossmann-like Domain"/>
    <property type="match status" value="1"/>
</dbReference>
<dbReference type="EMBL" id="AP018448">
    <property type="protein sequence ID" value="BBC35113.1"/>
    <property type="molecule type" value="Genomic_DNA"/>
</dbReference>
<evidence type="ECO:0000313" key="3">
    <source>
        <dbReference type="Proteomes" id="UP001321542"/>
    </source>
</evidence>
<organism evidence="2 3">
    <name type="scientific">Streptomyces graminofaciens</name>
    <dbReference type="NCBI Taxonomy" id="68212"/>
    <lineage>
        <taxon>Bacteria</taxon>
        <taxon>Bacillati</taxon>
        <taxon>Actinomycetota</taxon>
        <taxon>Actinomycetes</taxon>
        <taxon>Kitasatosporales</taxon>
        <taxon>Streptomycetaceae</taxon>
        <taxon>Streptomyces</taxon>
    </lineage>
</organism>
<proteinExistence type="predicted"/>
<reference evidence="2 3" key="2">
    <citation type="journal article" date="2023" name="ChemBioChem">
        <title>Acyltransferase Domain Exchange between Two Independent Type I Polyketide Synthases in the Same Producer Strain of Macrolide Antibiotics.</title>
        <authorList>
            <person name="Kudo F."/>
            <person name="Kishikawa K."/>
            <person name="Tsuboi K."/>
            <person name="Kido T."/>
            <person name="Usui T."/>
            <person name="Hashimoto J."/>
            <person name="Shin-Ya K."/>
            <person name="Miyanaga A."/>
            <person name="Eguchi T."/>
        </authorList>
    </citation>
    <scope>NUCLEOTIDE SEQUENCE [LARGE SCALE GENOMIC DNA]</scope>
    <source>
        <strain evidence="2 3">A-8890</strain>
    </source>
</reference>
<keyword evidence="3" id="KW-1185">Reference proteome</keyword>
<reference evidence="2 3" key="1">
    <citation type="journal article" date="2010" name="ChemBioChem">
        <title>Cloning and characterization of the biosynthetic gene cluster of 16-membered macrolide antibiotic FD-891: involvement of a dual functional cytochrome P450 monooxygenase catalyzing epoxidation and hydroxylation.</title>
        <authorList>
            <person name="Kudo F."/>
            <person name="Motegi A."/>
            <person name="Mizoue K."/>
            <person name="Eguchi T."/>
        </authorList>
    </citation>
    <scope>NUCLEOTIDE SEQUENCE [LARGE SCALE GENOMIC DNA]</scope>
    <source>
        <strain evidence="2 3">A-8890</strain>
    </source>
</reference>
<evidence type="ECO:0008006" key="4">
    <source>
        <dbReference type="Google" id="ProtNLM"/>
    </source>
</evidence>
<feature type="region of interest" description="Disordered" evidence="1">
    <location>
        <begin position="1"/>
        <end position="26"/>
    </location>
</feature>